<evidence type="ECO:0000256" key="3">
    <source>
        <dbReference type="ARBA" id="ARBA00022679"/>
    </source>
</evidence>
<evidence type="ECO:0000256" key="1">
    <source>
        <dbReference type="ARBA" id="ARBA00022428"/>
    </source>
</evidence>
<comment type="caution">
    <text evidence="5">Lacks conserved residue(s) required for the propagation of feature annotation.</text>
</comment>
<comment type="catalytic activity">
    <reaction evidence="5">
        <text>a 2-methoxy-6-(all-trans-polyprenyl)benzene-1,4-diol + S-adenosyl-L-methionine = a 5-methoxy-2-methyl-3-(all-trans-polyprenyl)benzene-1,4-diol + S-adenosyl-L-homocysteine + H(+)</text>
        <dbReference type="Rhea" id="RHEA:28286"/>
        <dbReference type="Rhea" id="RHEA-COMP:10858"/>
        <dbReference type="Rhea" id="RHEA-COMP:10859"/>
        <dbReference type="ChEBI" id="CHEBI:15378"/>
        <dbReference type="ChEBI" id="CHEBI:57856"/>
        <dbReference type="ChEBI" id="CHEBI:59789"/>
        <dbReference type="ChEBI" id="CHEBI:84166"/>
        <dbReference type="ChEBI" id="CHEBI:84167"/>
        <dbReference type="EC" id="2.1.1.201"/>
    </reaction>
</comment>
<gene>
    <name evidence="5" type="primary">ubiE</name>
    <name evidence="6" type="ORF">Tasa_015_036</name>
</gene>
<feature type="binding site" evidence="5">
    <location>
        <position position="96"/>
    </location>
    <ligand>
        <name>S-adenosyl-L-methionine</name>
        <dbReference type="ChEBI" id="CHEBI:59789"/>
    </ligand>
</feature>
<reference evidence="6 7" key="1">
    <citation type="submission" date="2012-10" db="EMBL/GenBank/DDBJ databases">
        <title>Genome sequencing of Tanticharoenia sakaeratensis NBRC 103193.</title>
        <authorList>
            <person name="Azuma Y."/>
            <person name="Hadano H."/>
            <person name="Hirakawa H."/>
            <person name="Matsushita K."/>
        </authorList>
    </citation>
    <scope>NUCLEOTIDE SEQUENCE [LARGE SCALE GENOMIC DNA]</scope>
    <source>
        <strain evidence="6 7">NBRC 103193</strain>
    </source>
</reference>
<dbReference type="EMBL" id="BALE01000015">
    <property type="protein sequence ID" value="GAN54047.1"/>
    <property type="molecule type" value="Genomic_DNA"/>
</dbReference>
<dbReference type="UniPathway" id="UPA00079">
    <property type="reaction ID" value="UER00169"/>
</dbReference>
<dbReference type="PANTHER" id="PTHR43591:SF24">
    <property type="entry name" value="2-METHOXY-6-POLYPRENYL-1,4-BENZOQUINOL METHYLASE, MITOCHONDRIAL"/>
    <property type="match status" value="1"/>
</dbReference>
<dbReference type="UniPathway" id="UPA00232"/>
<dbReference type="AlphaFoldDB" id="A0A0D6MK86"/>
<proteinExistence type="inferred from homology"/>
<keyword evidence="1 5" id="KW-0474">Menaquinone biosynthesis</keyword>
<organism evidence="6 7">
    <name type="scientific">Tanticharoenia sakaeratensis NBRC 103193</name>
    <dbReference type="NCBI Taxonomy" id="1231623"/>
    <lineage>
        <taxon>Bacteria</taxon>
        <taxon>Pseudomonadati</taxon>
        <taxon>Pseudomonadota</taxon>
        <taxon>Alphaproteobacteria</taxon>
        <taxon>Acetobacterales</taxon>
        <taxon>Acetobacteraceae</taxon>
        <taxon>Tanticharoenia</taxon>
    </lineage>
</organism>
<comment type="function">
    <text evidence="5">Methyltransferase required for the conversion of demethylmenaquinol (DMKH2) to menaquinol (MKH2) and the conversion of 2-polyprenyl-6-methoxy-1,4-benzoquinol (DDMQH2) to 2-polyprenyl-3-methyl-6-methoxy-1,4-benzoquinol (DMQH2).</text>
</comment>
<dbReference type="CDD" id="cd02440">
    <property type="entry name" value="AdoMet_MTases"/>
    <property type="match status" value="1"/>
</dbReference>
<keyword evidence="3 5" id="KW-0808">Transferase</keyword>
<dbReference type="SUPFAM" id="SSF53335">
    <property type="entry name" value="S-adenosyl-L-methionine-dependent methyltransferases"/>
    <property type="match status" value="1"/>
</dbReference>
<dbReference type="GO" id="GO:0032259">
    <property type="term" value="P:methylation"/>
    <property type="evidence" value="ECO:0007669"/>
    <property type="project" value="UniProtKB-KW"/>
</dbReference>
<accession>A0A0D6MK86</accession>
<keyword evidence="5" id="KW-0831">Ubiquinone biosynthesis</keyword>
<evidence type="ECO:0000256" key="5">
    <source>
        <dbReference type="HAMAP-Rule" id="MF_01813"/>
    </source>
</evidence>
<dbReference type="InterPro" id="IPR029063">
    <property type="entry name" value="SAM-dependent_MTases_sf"/>
</dbReference>
<evidence type="ECO:0000256" key="4">
    <source>
        <dbReference type="ARBA" id="ARBA00022691"/>
    </source>
</evidence>
<dbReference type="InterPro" id="IPR004033">
    <property type="entry name" value="UbiE/COQ5_MeTrFase"/>
</dbReference>
<evidence type="ECO:0000256" key="2">
    <source>
        <dbReference type="ARBA" id="ARBA00022603"/>
    </source>
</evidence>
<evidence type="ECO:0000313" key="6">
    <source>
        <dbReference type="EMBL" id="GAN54047.1"/>
    </source>
</evidence>
<dbReference type="EC" id="2.1.1.201" evidence="5"/>
<name>A0A0D6MK86_9PROT</name>
<comment type="catalytic activity">
    <reaction evidence="5">
        <text>a 2-demethylmenaquinol + S-adenosyl-L-methionine = a menaquinol + S-adenosyl-L-homocysteine + H(+)</text>
        <dbReference type="Rhea" id="RHEA:42640"/>
        <dbReference type="Rhea" id="RHEA-COMP:9539"/>
        <dbReference type="Rhea" id="RHEA-COMP:9563"/>
        <dbReference type="ChEBI" id="CHEBI:15378"/>
        <dbReference type="ChEBI" id="CHEBI:18151"/>
        <dbReference type="ChEBI" id="CHEBI:55437"/>
        <dbReference type="ChEBI" id="CHEBI:57856"/>
        <dbReference type="ChEBI" id="CHEBI:59789"/>
        <dbReference type="EC" id="2.1.1.163"/>
    </reaction>
</comment>
<dbReference type="GO" id="GO:0009060">
    <property type="term" value="P:aerobic respiration"/>
    <property type="evidence" value="ECO:0007669"/>
    <property type="project" value="UniProtKB-UniRule"/>
</dbReference>
<keyword evidence="7" id="KW-1185">Reference proteome</keyword>
<comment type="similarity">
    <text evidence="5">Belongs to the class I-like SAM-binding methyltransferase superfamily. MenG/UbiE family.</text>
</comment>
<feature type="binding site" evidence="5">
    <location>
        <begin position="117"/>
        <end position="118"/>
    </location>
    <ligand>
        <name>S-adenosyl-L-methionine</name>
        <dbReference type="ChEBI" id="CHEBI:59789"/>
    </ligand>
</feature>
<comment type="pathway">
    <text evidence="5">Quinol/quinone metabolism; menaquinone biosynthesis; menaquinol from 1,4-dihydroxy-2-naphthoate: step 2/2.</text>
</comment>
<dbReference type="RefSeq" id="WP_048848588.1">
    <property type="nucleotide sequence ID" value="NZ_BALE01000015.1"/>
</dbReference>
<keyword evidence="2 5" id="KW-0489">Methyltransferase</keyword>
<dbReference type="EC" id="2.1.1.163" evidence="5"/>
<dbReference type="PROSITE" id="PS51608">
    <property type="entry name" value="SAM_MT_UBIE"/>
    <property type="match status" value="1"/>
</dbReference>
<keyword evidence="4 5" id="KW-0949">S-adenosyl-L-methionine</keyword>
<feature type="binding site" evidence="5">
    <location>
        <position position="76"/>
    </location>
    <ligand>
        <name>S-adenosyl-L-methionine</name>
        <dbReference type="ChEBI" id="CHEBI:59789"/>
    </ligand>
</feature>
<dbReference type="Gene3D" id="3.40.50.150">
    <property type="entry name" value="Vaccinia Virus protein VP39"/>
    <property type="match status" value="1"/>
</dbReference>
<dbReference type="Pfam" id="PF01209">
    <property type="entry name" value="Ubie_methyltran"/>
    <property type="match status" value="1"/>
</dbReference>
<dbReference type="GO" id="GO:0043770">
    <property type="term" value="F:demethylmenaquinone methyltransferase activity"/>
    <property type="evidence" value="ECO:0007669"/>
    <property type="project" value="UniProtKB-UniRule"/>
</dbReference>
<sequence length="247" mass="27403">MSEKEPHPPHPLLAAYYDKMEKRPAFVRAIFDRTARHYDRINAIFSLGTGRWYRRWMLRQAGLKAGDRVLDIATGTGLLAREAAAIAGPAHVTGLDMSAGMLAQCRRTLPIALVLADAQQLPFADESVDFLSMGYALRHVGDLDRAFEAFRDVLKPGGRVMILEIGQARYSLARTVLRFYLGRVVPLLSGVAASKDSGTLMRYYWDTIATCVPPAEIISSLKRVGFSDVRQQTSLGVFHSYTGRKVS</sequence>
<dbReference type="GO" id="GO:0009234">
    <property type="term" value="P:menaquinone biosynthetic process"/>
    <property type="evidence" value="ECO:0007669"/>
    <property type="project" value="UniProtKB-UniRule"/>
</dbReference>
<evidence type="ECO:0000313" key="7">
    <source>
        <dbReference type="Proteomes" id="UP000032679"/>
    </source>
</evidence>
<protein>
    <recommendedName>
        <fullName evidence="5">Ubiquinone/menaquinone biosynthesis C-methyltransferase UbiE</fullName>
        <ecNumber evidence="5">2.1.1.163</ecNumber>
        <ecNumber evidence="5">2.1.1.201</ecNumber>
    </recommendedName>
    <alternativeName>
        <fullName evidence="5">2-methoxy-6-polyprenyl-1,4-benzoquinol methylase</fullName>
    </alternativeName>
    <alternativeName>
        <fullName evidence="5">Demethylmenaquinone methyltransferase</fullName>
    </alternativeName>
</protein>
<dbReference type="STRING" id="1231623.Tasa_015_036"/>
<dbReference type="HAMAP" id="MF_01813">
    <property type="entry name" value="MenG_UbiE_methyltr"/>
    <property type="match status" value="1"/>
</dbReference>
<comment type="pathway">
    <text evidence="5">Cofactor biosynthesis; ubiquinone biosynthesis.</text>
</comment>
<comment type="caution">
    <text evidence="6">The sequence shown here is derived from an EMBL/GenBank/DDBJ whole genome shotgun (WGS) entry which is preliminary data.</text>
</comment>
<dbReference type="OrthoDB" id="21342at2"/>
<dbReference type="PANTHER" id="PTHR43591">
    <property type="entry name" value="METHYLTRANSFERASE"/>
    <property type="match status" value="1"/>
</dbReference>
<dbReference type="Proteomes" id="UP000032679">
    <property type="component" value="Unassembled WGS sequence"/>
</dbReference>
<dbReference type="GO" id="GO:0008425">
    <property type="term" value="F:2-methoxy-6-polyprenyl-1,4-benzoquinol methyltransferase activity"/>
    <property type="evidence" value="ECO:0007669"/>
    <property type="project" value="UniProtKB-UniRule"/>
</dbReference>